<dbReference type="Pfam" id="PF03372">
    <property type="entry name" value="Exo_endo_phos"/>
    <property type="match status" value="1"/>
</dbReference>
<reference evidence="2" key="2">
    <citation type="journal article" date="2021" name="PeerJ">
        <title>Extensive microbial diversity within the chicken gut microbiome revealed by metagenomics and culture.</title>
        <authorList>
            <person name="Gilroy R."/>
            <person name="Ravi A."/>
            <person name="Getino M."/>
            <person name="Pursley I."/>
            <person name="Horton D.L."/>
            <person name="Alikhan N.F."/>
            <person name="Baker D."/>
            <person name="Gharbi K."/>
            <person name="Hall N."/>
            <person name="Watson M."/>
            <person name="Adriaenssens E.M."/>
            <person name="Foster-Nyarko E."/>
            <person name="Jarju S."/>
            <person name="Secka A."/>
            <person name="Antonio M."/>
            <person name="Oren A."/>
            <person name="Chaudhuri R.R."/>
            <person name="La Ragione R."/>
            <person name="Hildebrand F."/>
            <person name="Pallen M.J."/>
        </authorList>
    </citation>
    <scope>NUCLEOTIDE SEQUENCE</scope>
    <source>
        <strain evidence="2">CHK158-818</strain>
    </source>
</reference>
<dbReference type="Proteomes" id="UP000824112">
    <property type="component" value="Unassembled WGS sequence"/>
</dbReference>
<name>A0A9D1M6Y1_9BACT</name>
<sequence>MNKNIDILKTIIAVLLLCIFPSGKINGKGIEKNPNTPTQNKLSAERPANTLRVLYWNIQNGMWSDQGNHYDNFVAWVKSYSPDVCIWCEAQTIYQTGTADPCKAEDRYLVKNWGELAARYGHSYWTISGHRDNYPQVITSKYPIEKIVEIVGAEPDSIISHGAGQYQIEFCGEKINFVSLHTWPHAYAYRAKDRAASKAEKGGDKYRRMEITYICSHTINASPHTDREYWFMCGDFNARSPKDNEVYKFETGDSRFFVHDYILQQTPYLDIIKERYPDLFISSTGGKSRIDFVYCTRPLLEKVIQAEILRDDYTGNIVRDPQKLSNFYHPSDHRPILVDFDMGKKK</sequence>
<protein>
    <submittedName>
        <fullName evidence="2">Endonuclease</fullName>
    </submittedName>
</protein>
<comment type="caution">
    <text evidence="2">The sequence shown here is derived from an EMBL/GenBank/DDBJ whole genome shotgun (WGS) entry which is preliminary data.</text>
</comment>
<dbReference type="InterPro" id="IPR005135">
    <property type="entry name" value="Endo/exonuclease/phosphatase"/>
</dbReference>
<evidence type="ECO:0000259" key="1">
    <source>
        <dbReference type="Pfam" id="PF03372"/>
    </source>
</evidence>
<keyword evidence="2" id="KW-0255">Endonuclease</keyword>
<organism evidence="2 3">
    <name type="scientific">Candidatus Gallibacteroides avistercoris</name>
    <dbReference type="NCBI Taxonomy" id="2840833"/>
    <lineage>
        <taxon>Bacteria</taxon>
        <taxon>Pseudomonadati</taxon>
        <taxon>Bacteroidota</taxon>
        <taxon>Bacteroidia</taxon>
        <taxon>Bacteroidales</taxon>
        <taxon>Bacteroidaceae</taxon>
        <taxon>Bacteroidaceae incertae sedis</taxon>
        <taxon>Candidatus Gallibacteroides</taxon>
    </lineage>
</organism>
<dbReference type="Gene3D" id="3.60.10.10">
    <property type="entry name" value="Endonuclease/exonuclease/phosphatase"/>
    <property type="match status" value="1"/>
</dbReference>
<dbReference type="SUPFAM" id="SSF56219">
    <property type="entry name" value="DNase I-like"/>
    <property type="match status" value="1"/>
</dbReference>
<dbReference type="AlphaFoldDB" id="A0A9D1M6Y1"/>
<keyword evidence="2" id="KW-0378">Hydrolase</keyword>
<dbReference type="GO" id="GO:0004519">
    <property type="term" value="F:endonuclease activity"/>
    <property type="evidence" value="ECO:0007669"/>
    <property type="project" value="UniProtKB-KW"/>
</dbReference>
<evidence type="ECO:0000313" key="2">
    <source>
        <dbReference type="EMBL" id="HIU54796.1"/>
    </source>
</evidence>
<feature type="domain" description="Endonuclease/exonuclease/phosphatase" evidence="1">
    <location>
        <begin position="54"/>
        <end position="333"/>
    </location>
</feature>
<accession>A0A9D1M6Y1</accession>
<gene>
    <name evidence="2" type="ORF">IAB03_03195</name>
</gene>
<evidence type="ECO:0000313" key="3">
    <source>
        <dbReference type="Proteomes" id="UP000824112"/>
    </source>
</evidence>
<proteinExistence type="predicted"/>
<dbReference type="EMBL" id="DVNA01000072">
    <property type="protein sequence ID" value="HIU54796.1"/>
    <property type="molecule type" value="Genomic_DNA"/>
</dbReference>
<keyword evidence="2" id="KW-0540">Nuclease</keyword>
<reference evidence="2" key="1">
    <citation type="submission" date="2020-10" db="EMBL/GenBank/DDBJ databases">
        <authorList>
            <person name="Gilroy R."/>
        </authorList>
    </citation>
    <scope>NUCLEOTIDE SEQUENCE</scope>
    <source>
        <strain evidence="2">CHK158-818</strain>
    </source>
</reference>
<dbReference type="InterPro" id="IPR036691">
    <property type="entry name" value="Endo/exonu/phosph_ase_sf"/>
</dbReference>